<proteinExistence type="predicted"/>
<dbReference type="PATRIC" id="fig|880071.3.peg.2595"/>
<keyword evidence="2" id="KW-1185">Reference proteome</keyword>
<protein>
    <submittedName>
        <fullName evidence="1">Uncharacterized protein</fullName>
    </submittedName>
</protein>
<dbReference type="HOGENOM" id="CLU_050673_0_0_10"/>
<name>I4ALY3_BERLS</name>
<reference evidence="2" key="1">
    <citation type="submission" date="2012-06" db="EMBL/GenBank/DDBJ databases">
        <title>The complete genome of Flexibacter litoralis DSM 6794.</title>
        <authorList>
            <person name="Lucas S."/>
            <person name="Copeland A."/>
            <person name="Lapidus A."/>
            <person name="Glavina del Rio T."/>
            <person name="Dalin E."/>
            <person name="Tice H."/>
            <person name="Bruce D."/>
            <person name="Goodwin L."/>
            <person name="Pitluck S."/>
            <person name="Peters L."/>
            <person name="Ovchinnikova G."/>
            <person name="Lu M."/>
            <person name="Kyrpides N."/>
            <person name="Mavromatis K."/>
            <person name="Ivanova N."/>
            <person name="Brettin T."/>
            <person name="Detter J.C."/>
            <person name="Han C."/>
            <person name="Larimer F."/>
            <person name="Land M."/>
            <person name="Hauser L."/>
            <person name="Markowitz V."/>
            <person name="Cheng J.-F."/>
            <person name="Hugenholtz P."/>
            <person name="Woyke T."/>
            <person name="Wu D."/>
            <person name="Spring S."/>
            <person name="Lang E."/>
            <person name="Kopitz M."/>
            <person name="Brambilla E."/>
            <person name="Klenk H.-P."/>
            <person name="Eisen J.A."/>
        </authorList>
    </citation>
    <scope>NUCLEOTIDE SEQUENCE [LARGE SCALE GENOMIC DNA]</scope>
    <source>
        <strain evidence="2">ATCC 23117 / DSM 6794 / NBRC 15988 / NCIMB 1366 / Sio-4</strain>
    </source>
</reference>
<dbReference type="AlphaFoldDB" id="I4ALY3"/>
<dbReference type="STRING" id="880071.Fleli_2605"/>
<accession>I4ALY3</accession>
<dbReference type="OrthoDB" id="261494at2"/>
<dbReference type="Proteomes" id="UP000006054">
    <property type="component" value="Chromosome"/>
</dbReference>
<dbReference type="EMBL" id="CP003345">
    <property type="protein sequence ID" value="AFM04968.1"/>
    <property type="molecule type" value="Genomic_DNA"/>
</dbReference>
<dbReference type="KEGG" id="fli:Fleli_2605"/>
<organism evidence="1 2">
    <name type="scientific">Bernardetia litoralis (strain ATCC 23117 / DSM 6794 / NBRC 15988 / NCIMB 1366 / Fx l1 / Sio-4)</name>
    <name type="common">Flexibacter litoralis</name>
    <dbReference type="NCBI Taxonomy" id="880071"/>
    <lineage>
        <taxon>Bacteria</taxon>
        <taxon>Pseudomonadati</taxon>
        <taxon>Bacteroidota</taxon>
        <taxon>Cytophagia</taxon>
        <taxon>Cytophagales</taxon>
        <taxon>Bernardetiaceae</taxon>
        <taxon>Bernardetia</taxon>
    </lineage>
</organism>
<evidence type="ECO:0000313" key="2">
    <source>
        <dbReference type="Proteomes" id="UP000006054"/>
    </source>
</evidence>
<sequence length="302" mass="32773">MFFGSDDKPVSIVDAINSLPDSGVTIYALKALDFVVPGEWNNPTDFDALMRDVTGETDEEFLGEIKTKAIELYNDDSQGYQTAIKIFKMVDTADTALGAAAIADKIADSVGFLSFMKDLTPKADTVQSIDLAIKITAELLAFTKINGIPGDSFGDFVGALGNYAGESKMRMAGIVAFDGVLPLGPDFAELVMGKLQSLSVDKVEDNVVFKKMAQYIPGSGATDKLDFVKKAFEHTKGWVSNFQSENNINSEKIITNLSEYISLADTKLDYVAAFLDTSTSYFEHTGTQTVASRLIERAVNEI</sequence>
<dbReference type="RefSeq" id="WP_014798405.1">
    <property type="nucleotide sequence ID" value="NC_018018.1"/>
</dbReference>
<dbReference type="eggNOG" id="COG1716">
    <property type="taxonomic scope" value="Bacteria"/>
</dbReference>
<gene>
    <name evidence="1" type="ordered locus">Fleli_2605</name>
</gene>
<evidence type="ECO:0000313" key="1">
    <source>
        <dbReference type="EMBL" id="AFM04968.1"/>
    </source>
</evidence>